<dbReference type="Proteomes" id="UP001595075">
    <property type="component" value="Unassembled WGS sequence"/>
</dbReference>
<name>A0ABR4BUA9_9HELO</name>
<comment type="caution">
    <text evidence="2">The sequence shown here is derived from an EMBL/GenBank/DDBJ whole genome shotgun (WGS) entry which is preliminary data.</text>
</comment>
<organism evidence="2 3">
    <name type="scientific">Oculimacula yallundae</name>
    <dbReference type="NCBI Taxonomy" id="86028"/>
    <lineage>
        <taxon>Eukaryota</taxon>
        <taxon>Fungi</taxon>
        <taxon>Dikarya</taxon>
        <taxon>Ascomycota</taxon>
        <taxon>Pezizomycotina</taxon>
        <taxon>Leotiomycetes</taxon>
        <taxon>Helotiales</taxon>
        <taxon>Ploettnerulaceae</taxon>
        <taxon>Oculimacula</taxon>
    </lineage>
</organism>
<evidence type="ECO:0000313" key="2">
    <source>
        <dbReference type="EMBL" id="KAL2060634.1"/>
    </source>
</evidence>
<protein>
    <submittedName>
        <fullName evidence="2">Uncharacterized protein</fullName>
    </submittedName>
</protein>
<evidence type="ECO:0000313" key="3">
    <source>
        <dbReference type="Proteomes" id="UP001595075"/>
    </source>
</evidence>
<reference evidence="2 3" key="1">
    <citation type="journal article" date="2024" name="Commun. Biol.">
        <title>Comparative genomic analysis of thermophilic fungi reveals convergent evolutionary adaptations and gene losses.</title>
        <authorList>
            <person name="Steindorff A.S."/>
            <person name="Aguilar-Pontes M.V."/>
            <person name="Robinson A.J."/>
            <person name="Andreopoulos B."/>
            <person name="LaButti K."/>
            <person name="Kuo A."/>
            <person name="Mondo S."/>
            <person name="Riley R."/>
            <person name="Otillar R."/>
            <person name="Haridas S."/>
            <person name="Lipzen A."/>
            <person name="Grimwood J."/>
            <person name="Schmutz J."/>
            <person name="Clum A."/>
            <person name="Reid I.D."/>
            <person name="Moisan M.C."/>
            <person name="Butler G."/>
            <person name="Nguyen T.T.M."/>
            <person name="Dewar K."/>
            <person name="Conant G."/>
            <person name="Drula E."/>
            <person name="Henrissat B."/>
            <person name="Hansel C."/>
            <person name="Singer S."/>
            <person name="Hutchinson M.I."/>
            <person name="de Vries R.P."/>
            <person name="Natvig D.O."/>
            <person name="Powell A.J."/>
            <person name="Tsang A."/>
            <person name="Grigoriev I.V."/>
        </authorList>
    </citation>
    <scope>NUCLEOTIDE SEQUENCE [LARGE SCALE GENOMIC DNA]</scope>
    <source>
        <strain evidence="2 3">CBS 494.80</strain>
    </source>
</reference>
<feature type="compositionally biased region" description="Basic and acidic residues" evidence="1">
    <location>
        <begin position="177"/>
        <end position="196"/>
    </location>
</feature>
<sequence length="269" mass="30676">MAYGWNGTIQRGKNKYDFVDKDMRQVEAMIRAKNASTNLVQSPLLANGKAGVTLPLESAPKRLMRSQESQTYEVRRNDYGLPTPECSGSEDEIVDSEVPGVELDGNHMVVISKADILAITHHFDEITLRQAEVSNILRSYAVGYSGNKIRFPTRVEKKEQAAKETAPANLKKLQLAEQKRKEKEEKDEERNTKRDLGSAGGKWLCHICDEGEFTDEPYPQDDSQTYCAECFHPHQGCKPCHNEERLKKYFREKREEKERVSRAARAARE</sequence>
<accession>A0ABR4BUA9</accession>
<evidence type="ECO:0000256" key="1">
    <source>
        <dbReference type="SAM" id="MobiDB-lite"/>
    </source>
</evidence>
<keyword evidence="3" id="KW-1185">Reference proteome</keyword>
<gene>
    <name evidence="2" type="ORF">VTL71DRAFT_9275</name>
</gene>
<proteinExistence type="predicted"/>
<dbReference type="EMBL" id="JAZHXI010000021">
    <property type="protein sequence ID" value="KAL2060634.1"/>
    <property type="molecule type" value="Genomic_DNA"/>
</dbReference>
<feature type="region of interest" description="Disordered" evidence="1">
    <location>
        <begin position="158"/>
        <end position="198"/>
    </location>
</feature>